<sequence length="648" mass="71159">MTIFSRFKTVLLLAFVLLCLVLGYLVIEVEDDTAPLPPQAQASVQLKHQALSEAATLEQPLNFYLSFAPAEPISFTFAVHSTGLVNTAAIQAAAFQQSAATTAATMEPLGMDFSGTLFMALYPAENSGWQVAGRIKPDLLLLNQLAPIFMPHMETPFAFRLSAQGVISHFVFPENLHNDAEHVIRQLVHYLQLPLPRSARSEWTTTEFDTMGKYQGAYRLVQLTLEQLAVVQKTKTGYAELHSPYLFEQGGRTDAWLGDNQAFYELSAKGAWIQRVEGQEQLSSTLGALPLSEMHSYYRLIRGHDQPAIPFPAHFADFLQLIAKTVLSTLQEAISAELLLMVDGLSADDFLLLYQSVFAENPQVARELLIAFLTHHPEASADLVEVLDSISGMTEQQELMVWHALAYVGGRAHQMALLKAAASGRMESTRTRALAHSHGVQAPVQDFVDGLLGIYHGRDSYIADMALLTVGSLGDQSRDTSDMTTNIGDYLVSMLYSANSHDDQALILSALYNTADAGALTAVEGFLQHEAESVRAAAFETIAAMDTSDSFASFARAFQGEASDEVRQVALQSVQDMQQAEQRNAWLLSQLQQAELADPQQLSVNMALIRAIGNSAADLSAAEEALRQRLFWDIPAELKQEILRHVSP</sequence>
<organism evidence="1 2">
    <name type="scientific">Alkalimonas delamerensis</name>
    <dbReference type="NCBI Taxonomy" id="265981"/>
    <lineage>
        <taxon>Bacteria</taxon>
        <taxon>Pseudomonadati</taxon>
        <taxon>Pseudomonadota</taxon>
        <taxon>Gammaproteobacteria</taxon>
        <taxon>Alkalimonas</taxon>
    </lineage>
</organism>
<accession>A0ABT9GPZ7</accession>
<reference evidence="1 2" key="1">
    <citation type="submission" date="2023-08" db="EMBL/GenBank/DDBJ databases">
        <authorList>
            <person name="Joshi A."/>
            <person name="Thite S."/>
        </authorList>
    </citation>
    <scope>NUCLEOTIDE SEQUENCE [LARGE SCALE GENOMIC DNA]</scope>
    <source>
        <strain evidence="1 2">1E1</strain>
    </source>
</reference>
<evidence type="ECO:0000313" key="2">
    <source>
        <dbReference type="Proteomes" id="UP001236258"/>
    </source>
</evidence>
<dbReference type="SUPFAM" id="SSF56968">
    <property type="entry name" value="Lipovitellin-phosvitin complex, beta-sheet shell regions"/>
    <property type="match status" value="1"/>
</dbReference>
<gene>
    <name evidence="1" type="ORF">Q3O59_08405</name>
</gene>
<evidence type="ECO:0000313" key="1">
    <source>
        <dbReference type="EMBL" id="MDP4529050.1"/>
    </source>
</evidence>
<proteinExistence type="predicted"/>
<dbReference type="Gene3D" id="1.25.10.10">
    <property type="entry name" value="Leucine-rich Repeat Variant"/>
    <property type="match status" value="1"/>
</dbReference>
<dbReference type="RefSeq" id="WP_305945159.1">
    <property type="nucleotide sequence ID" value="NZ_JAUZVY010000003.1"/>
</dbReference>
<dbReference type="SUPFAM" id="SSF48371">
    <property type="entry name" value="ARM repeat"/>
    <property type="match status" value="1"/>
</dbReference>
<dbReference type="Proteomes" id="UP001236258">
    <property type="component" value="Unassembled WGS sequence"/>
</dbReference>
<dbReference type="EMBL" id="JAUZVY010000003">
    <property type="protein sequence ID" value="MDP4529050.1"/>
    <property type="molecule type" value="Genomic_DNA"/>
</dbReference>
<dbReference type="InterPro" id="IPR011989">
    <property type="entry name" value="ARM-like"/>
</dbReference>
<dbReference type="InterPro" id="IPR016024">
    <property type="entry name" value="ARM-type_fold"/>
</dbReference>
<protein>
    <submittedName>
        <fullName evidence="1">HEAT repeat domain-containing protein</fullName>
    </submittedName>
</protein>
<keyword evidence="2" id="KW-1185">Reference proteome</keyword>
<name>A0ABT9GPZ7_9GAMM</name>
<comment type="caution">
    <text evidence="1">The sequence shown here is derived from an EMBL/GenBank/DDBJ whole genome shotgun (WGS) entry which is preliminary data.</text>
</comment>
<dbReference type="InterPro" id="IPR015819">
    <property type="entry name" value="Lipid_transp_b-sht_shell"/>
</dbReference>
<dbReference type="Pfam" id="PF13646">
    <property type="entry name" value="HEAT_2"/>
    <property type="match status" value="1"/>
</dbReference>